<accession>F7NIV4</accession>
<evidence type="ECO:0000259" key="1">
    <source>
        <dbReference type="Pfam" id="PF10135"/>
    </source>
</evidence>
<dbReference type="EMBL" id="AFGF01000079">
    <property type="protein sequence ID" value="EGO64077.1"/>
    <property type="molecule type" value="Genomic_DNA"/>
</dbReference>
<dbReference type="OrthoDB" id="9796740at2"/>
<sequence length="132" mass="14500">MKINGLGLGNEGLFAGRQTIEENSAAGFKQHLDAAVAKQEKRTDPQQDPRLKEACQEMEAVFLNMMMKSMRATVQKSSLLGDTSQEEIFRSMLDAEMTKNMAHAGGTGFGDMLYRQLSLNGVTVSNKGQAQR</sequence>
<feature type="domain" description="Flagellar protein FlgJ N-terminal" evidence="1">
    <location>
        <begin position="68"/>
        <end position="116"/>
    </location>
</feature>
<name>F7NIV4_9FIRM</name>
<dbReference type="InterPro" id="IPR019301">
    <property type="entry name" value="Flagellar_prot_FlgJ_N"/>
</dbReference>
<dbReference type="RefSeq" id="WP_004573285.1">
    <property type="nucleotide sequence ID" value="NZ_AFGF01000079.1"/>
</dbReference>
<reference evidence="2 3" key="1">
    <citation type="journal article" date="2011" name="EMBO J.">
        <title>Structural diversity of bacterial flagellar motors.</title>
        <authorList>
            <person name="Chen S."/>
            <person name="Beeby M."/>
            <person name="Murphy G.E."/>
            <person name="Leadbetter J.R."/>
            <person name="Hendrixson D.R."/>
            <person name="Briegel A."/>
            <person name="Li Z."/>
            <person name="Shi J."/>
            <person name="Tocheva E.I."/>
            <person name="Muller A."/>
            <person name="Dobro M.J."/>
            <person name="Jensen G.J."/>
        </authorList>
    </citation>
    <scope>NUCLEOTIDE SEQUENCE [LARGE SCALE GENOMIC DNA]</scope>
    <source>
        <strain evidence="2 3">DSM 6540</strain>
    </source>
</reference>
<dbReference type="Pfam" id="PF10135">
    <property type="entry name" value="Rod-binding"/>
    <property type="match status" value="1"/>
</dbReference>
<dbReference type="STRING" id="1009370.ALO_10034"/>
<dbReference type="Proteomes" id="UP000003240">
    <property type="component" value="Unassembled WGS sequence"/>
</dbReference>
<dbReference type="AlphaFoldDB" id="F7NIV4"/>
<keyword evidence="3" id="KW-1185">Reference proteome</keyword>
<comment type="caution">
    <text evidence="2">The sequence shown here is derived from an EMBL/GenBank/DDBJ whole genome shotgun (WGS) entry which is preliminary data.</text>
</comment>
<protein>
    <submittedName>
        <fullName evidence="2">Peptidase M23</fullName>
    </submittedName>
</protein>
<dbReference type="eggNOG" id="COG3951">
    <property type="taxonomic scope" value="Bacteria"/>
</dbReference>
<organism evidence="2 3">
    <name type="scientific">Acetonema longum DSM 6540</name>
    <dbReference type="NCBI Taxonomy" id="1009370"/>
    <lineage>
        <taxon>Bacteria</taxon>
        <taxon>Bacillati</taxon>
        <taxon>Bacillota</taxon>
        <taxon>Negativicutes</taxon>
        <taxon>Acetonemataceae</taxon>
        <taxon>Acetonema</taxon>
    </lineage>
</organism>
<proteinExistence type="predicted"/>
<gene>
    <name evidence="2" type="ORF">ALO_10034</name>
</gene>
<evidence type="ECO:0000313" key="2">
    <source>
        <dbReference type="EMBL" id="EGO64077.1"/>
    </source>
</evidence>
<evidence type="ECO:0000313" key="3">
    <source>
        <dbReference type="Proteomes" id="UP000003240"/>
    </source>
</evidence>